<organism evidence="2 3">
    <name type="scientific">Acrobeloides nanus</name>
    <dbReference type="NCBI Taxonomy" id="290746"/>
    <lineage>
        <taxon>Eukaryota</taxon>
        <taxon>Metazoa</taxon>
        <taxon>Ecdysozoa</taxon>
        <taxon>Nematoda</taxon>
        <taxon>Chromadorea</taxon>
        <taxon>Rhabditida</taxon>
        <taxon>Tylenchina</taxon>
        <taxon>Cephalobomorpha</taxon>
        <taxon>Cephaloboidea</taxon>
        <taxon>Cephalobidae</taxon>
        <taxon>Acrobeloides</taxon>
    </lineage>
</organism>
<evidence type="ECO:0000313" key="2">
    <source>
        <dbReference type="Proteomes" id="UP000887540"/>
    </source>
</evidence>
<protein>
    <submittedName>
        <fullName evidence="3">Uncharacterized protein</fullName>
    </submittedName>
</protein>
<sequence>MIREMFVQNVHFSSLIYPISVKEVFERWDMAAKSYRGGMEIALSEEKTRRGGNTKRSVRPEVRHDREKNGQQMEDFFTTASLRLEKRNMITMFFSIRATV</sequence>
<name>A0A914EIP2_9BILA</name>
<proteinExistence type="predicted"/>
<accession>A0A914EIP2</accession>
<keyword evidence="2" id="KW-1185">Reference proteome</keyword>
<feature type="region of interest" description="Disordered" evidence="1">
    <location>
        <begin position="46"/>
        <end position="70"/>
    </location>
</feature>
<dbReference type="Proteomes" id="UP000887540">
    <property type="component" value="Unplaced"/>
</dbReference>
<dbReference type="WBParaSite" id="ACRNAN_scaffold8164.g31180.t1">
    <property type="protein sequence ID" value="ACRNAN_scaffold8164.g31180.t1"/>
    <property type="gene ID" value="ACRNAN_scaffold8164.g31180"/>
</dbReference>
<dbReference type="AlphaFoldDB" id="A0A914EIP2"/>
<feature type="compositionally biased region" description="Basic and acidic residues" evidence="1">
    <location>
        <begin position="58"/>
        <end position="69"/>
    </location>
</feature>
<evidence type="ECO:0000313" key="3">
    <source>
        <dbReference type="WBParaSite" id="ACRNAN_scaffold8164.g31180.t1"/>
    </source>
</evidence>
<evidence type="ECO:0000256" key="1">
    <source>
        <dbReference type="SAM" id="MobiDB-lite"/>
    </source>
</evidence>
<reference evidence="3" key="1">
    <citation type="submission" date="2022-11" db="UniProtKB">
        <authorList>
            <consortium name="WormBaseParasite"/>
        </authorList>
    </citation>
    <scope>IDENTIFICATION</scope>
</reference>